<dbReference type="RefSeq" id="WP_014247300.1">
    <property type="nucleotide sequence ID" value="NC_016622.1"/>
</dbReference>
<dbReference type="Proteomes" id="UP000005667">
    <property type="component" value="Chromosome"/>
</dbReference>
<organism evidence="2 3">
    <name type="scientific">Azospirillum lipoferum (strain 4B)</name>
    <dbReference type="NCBI Taxonomy" id="862719"/>
    <lineage>
        <taxon>Bacteria</taxon>
        <taxon>Pseudomonadati</taxon>
        <taxon>Pseudomonadota</taxon>
        <taxon>Alphaproteobacteria</taxon>
        <taxon>Rhodospirillales</taxon>
        <taxon>Azospirillaceae</taxon>
        <taxon>Azospirillum</taxon>
    </lineage>
</organism>
<gene>
    <name evidence="2" type="ordered locus">AZOLI_0933</name>
</gene>
<sequence>MTLYKDQWEDIDVPTLEIALDDENPRLDPFSRSSQDAIIQYLIEHEGVIPLAKQINSFKGLFPQERVILIPGSSGYTVIEGNRRVTACKILLKPYLSVHSHWEKEIPIIDDITRNNIRSIPATIAATRAIADEVVASLHLNGGKLDWTDIGQIRYTESRFLMGRSIEELARELSVTEETIKNLLSRGKAYRAIQGLEWKSHERDILWDFRIDIQPLMRICFSPLIKKHFGVELFLHDGSLNYMFQDFEKVLRAITKHCIISQRIKEMRRVYKDANIQDYLNEVFPRKNTDKEKQIDFFEKKLPAPSKKNIDKSESEKNIPEHSQQQAEERKISPQSTTHHRPELFFEHLNCRQNDVHMRLLCRELRRVNVEDFRFSASFLMRVTFEWCLRYHLIQTGHWKILEEKHKKPKLSHMMSYAAIRENKVFPNENMANKVQDMISQGRINDLNYNAHDSIGNHSPERLREIAGDLRPFIRYIAEDAQY</sequence>
<reference evidence="3" key="1">
    <citation type="journal article" date="2011" name="PLoS Genet.">
        <title>Azospirillum genomes reveal transition of bacteria from aquatic to terrestrial environments.</title>
        <authorList>
            <person name="Wisniewski-Dye F."/>
            <person name="Borziak K."/>
            <person name="Khalsa-Moyers G."/>
            <person name="Alexandre G."/>
            <person name="Sukharnikov L.O."/>
            <person name="Wuichet K."/>
            <person name="Hurst G.B."/>
            <person name="McDonald W.H."/>
            <person name="Robertson J.S."/>
            <person name="Barbe V."/>
            <person name="Calteau A."/>
            <person name="Rouy Z."/>
            <person name="Mangenot S."/>
            <person name="Prigent-Combaret C."/>
            <person name="Normand P."/>
            <person name="Boyer M."/>
            <person name="Siguier P."/>
            <person name="Dessaux Y."/>
            <person name="Elmerich C."/>
            <person name="Condemine G."/>
            <person name="Krishnen G."/>
            <person name="Kennedy I."/>
            <person name="Paterson A.H."/>
            <person name="Gonzalez V."/>
            <person name="Mavingui P."/>
            <person name="Zhulin I.B."/>
        </authorList>
    </citation>
    <scope>NUCLEOTIDE SEQUENCE [LARGE SCALE GENOMIC DNA]</scope>
    <source>
        <strain evidence="3">4B</strain>
    </source>
</reference>
<keyword evidence="3" id="KW-1185">Reference proteome</keyword>
<dbReference type="STRING" id="862719.AZOLI_0933"/>
<dbReference type="KEGG" id="ali:AZOLI_0933"/>
<evidence type="ECO:0008006" key="4">
    <source>
        <dbReference type="Google" id="ProtNLM"/>
    </source>
</evidence>
<proteinExistence type="predicted"/>
<feature type="compositionally biased region" description="Basic and acidic residues" evidence="1">
    <location>
        <begin position="305"/>
        <end position="320"/>
    </location>
</feature>
<dbReference type="HOGENOM" id="CLU_528670_0_0_5"/>
<feature type="region of interest" description="Disordered" evidence="1">
    <location>
        <begin position="305"/>
        <end position="337"/>
    </location>
</feature>
<dbReference type="AlphaFoldDB" id="G7Z5T0"/>
<name>G7Z5T0_AZOL4</name>
<accession>G7Z5T0</accession>
<evidence type="ECO:0000313" key="2">
    <source>
        <dbReference type="EMBL" id="CBS86274.1"/>
    </source>
</evidence>
<evidence type="ECO:0000313" key="3">
    <source>
        <dbReference type="Proteomes" id="UP000005667"/>
    </source>
</evidence>
<protein>
    <recommendedName>
        <fullName evidence="4">ParB/Sulfiredoxin domain-containing protein</fullName>
    </recommendedName>
</protein>
<dbReference type="EMBL" id="FQ311868">
    <property type="protein sequence ID" value="CBS86274.1"/>
    <property type="molecule type" value="Genomic_DNA"/>
</dbReference>
<evidence type="ECO:0000256" key="1">
    <source>
        <dbReference type="SAM" id="MobiDB-lite"/>
    </source>
</evidence>